<name>A0ABP8PGG7_9NOCA</name>
<evidence type="ECO:0000313" key="3">
    <source>
        <dbReference type="Proteomes" id="UP001501183"/>
    </source>
</evidence>
<comment type="caution">
    <text evidence="2">The sequence shown here is derived from an EMBL/GenBank/DDBJ whole genome shotgun (WGS) entry which is preliminary data.</text>
</comment>
<organism evidence="2 3">
    <name type="scientific">Rhodococcus olei</name>
    <dbReference type="NCBI Taxonomy" id="2161675"/>
    <lineage>
        <taxon>Bacteria</taxon>
        <taxon>Bacillati</taxon>
        <taxon>Actinomycetota</taxon>
        <taxon>Actinomycetes</taxon>
        <taxon>Mycobacteriales</taxon>
        <taxon>Nocardiaceae</taxon>
        <taxon>Rhodococcus</taxon>
    </lineage>
</organism>
<keyword evidence="1" id="KW-0812">Transmembrane</keyword>
<sequence>MAPVSTGAEILVGLAIMVGLVGIVLPILPGTLLVLGAIGVWAVVEHTGTGWVVFGVAALLLVVSGVVKYTWPGRRMRDAGVPKRSLVIGALVGIVGFFVVPVIGLLLGFLLGTYLSEAQRHRTHAGAWRATVHATKAVGLSILMELLGALLAAGVWLGAVILV</sequence>
<proteinExistence type="predicted"/>
<feature type="transmembrane region" description="Helical" evidence="1">
    <location>
        <begin position="91"/>
        <end position="116"/>
    </location>
</feature>
<dbReference type="Pfam" id="PF04306">
    <property type="entry name" value="DUF456"/>
    <property type="match status" value="1"/>
</dbReference>
<protein>
    <submittedName>
        <fullName evidence="2">DUF456 domain-containing protein</fullName>
    </submittedName>
</protein>
<feature type="transmembrane region" description="Helical" evidence="1">
    <location>
        <begin position="137"/>
        <end position="162"/>
    </location>
</feature>
<dbReference type="Proteomes" id="UP001501183">
    <property type="component" value="Unassembled WGS sequence"/>
</dbReference>
<evidence type="ECO:0000313" key="2">
    <source>
        <dbReference type="EMBL" id="GAA4485825.1"/>
    </source>
</evidence>
<dbReference type="EMBL" id="BAABFB010000063">
    <property type="protein sequence ID" value="GAA4485825.1"/>
    <property type="molecule type" value="Genomic_DNA"/>
</dbReference>
<feature type="transmembrane region" description="Helical" evidence="1">
    <location>
        <begin position="51"/>
        <end position="71"/>
    </location>
</feature>
<reference evidence="3" key="1">
    <citation type="journal article" date="2019" name="Int. J. Syst. Evol. Microbiol.">
        <title>The Global Catalogue of Microorganisms (GCM) 10K type strain sequencing project: providing services to taxonomists for standard genome sequencing and annotation.</title>
        <authorList>
            <consortium name="The Broad Institute Genomics Platform"/>
            <consortium name="The Broad Institute Genome Sequencing Center for Infectious Disease"/>
            <person name="Wu L."/>
            <person name="Ma J."/>
        </authorList>
    </citation>
    <scope>NUCLEOTIDE SEQUENCE [LARGE SCALE GENOMIC DNA]</scope>
    <source>
        <strain evidence="3">JCM 32206</strain>
    </source>
</reference>
<keyword evidence="1" id="KW-0472">Membrane</keyword>
<accession>A0ABP8PGG7</accession>
<gene>
    <name evidence="2" type="ORF">GCM10023094_41280</name>
</gene>
<feature type="transmembrane region" description="Helical" evidence="1">
    <location>
        <begin position="12"/>
        <end position="44"/>
    </location>
</feature>
<keyword evidence="3" id="KW-1185">Reference proteome</keyword>
<dbReference type="InterPro" id="IPR007403">
    <property type="entry name" value="DUF456"/>
</dbReference>
<keyword evidence="1" id="KW-1133">Transmembrane helix</keyword>
<evidence type="ECO:0000256" key="1">
    <source>
        <dbReference type="SAM" id="Phobius"/>
    </source>
</evidence>